<dbReference type="Proteomes" id="UP000516260">
    <property type="component" value="Chromosome 11"/>
</dbReference>
<evidence type="ECO:0000256" key="1">
    <source>
        <dbReference type="ARBA" id="ARBA00004496"/>
    </source>
</evidence>
<keyword evidence="3" id="KW-0963">Cytoplasm</keyword>
<evidence type="ECO:0000256" key="5">
    <source>
        <dbReference type="ARBA" id="ARBA00022741"/>
    </source>
</evidence>
<evidence type="ECO:0000313" key="13">
    <source>
        <dbReference type="EMBL" id="TNN01256.1"/>
    </source>
</evidence>
<evidence type="ECO:0000256" key="10">
    <source>
        <dbReference type="PROSITE-ProRule" id="PRU00782"/>
    </source>
</evidence>
<comment type="subcellular location">
    <subcellularLocation>
        <location evidence="1">Cytoplasm</location>
    </subcellularLocation>
</comment>
<dbReference type="GO" id="GO:0005886">
    <property type="term" value="C:plasma membrane"/>
    <property type="evidence" value="ECO:0007669"/>
    <property type="project" value="TreeGrafter"/>
</dbReference>
<comment type="caution">
    <text evidence="13">The sequence shown here is derived from an EMBL/GenBank/DDBJ whole genome shotgun (WGS) entry which is preliminary data.</text>
</comment>
<dbReference type="EMBL" id="SWLE01000003">
    <property type="protein sequence ID" value="TNN01256.1"/>
    <property type="molecule type" value="Genomic_DNA"/>
</dbReference>
<dbReference type="SUPFAM" id="SSF52540">
    <property type="entry name" value="P-loop containing nucleoside triphosphate hydrolases"/>
    <property type="match status" value="1"/>
</dbReference>
<evidence type="ECO:0000256" key="2">
    <source>
        <dbReference type="ARBA" id="ARBA00008314"/>
    </source>
</evidence>
<evidence type="ECO:0000256" key="11">
    <source>
        <dbReference type="SAM" id="MobiDB-lite"/>
    </source>
</evidence>
<keyword evidence="4" id="KW-0677">Repeat</keyword>
<reference evidence="13 14" key="1">
    <citation type="submission" date="2019-04" db="EMBL/GenBank/DDBJ databases">
        <title>The sequence and de novo assembly of Takifugu bimaculatus genome using PacBio and Hi-C technologies.</title>
        <authorList>
            <person name="Xu P."/>
            <person name="Liu B."/>
            <person name="Zhou Z."/>
        </authorList>
    </citation>
    <scope>NUCLEOTIDE SEQUENCE [LARGE SCALE GENOMIC DNA]</scope>
    <source>
        <strain evidence="13">TB-2018</strain>
        <tissue evidence="13">Muscle</tissue>
    </source>
</reference>
<protein>
    <recommendedName>
        <fullName evidence="12">Myosin motor domain-containing protein</fullName>
    </recommendedName>
</protein>
<dbReference type="GO" id="GO:0016459">
    <property type="term" value="C:myosin complex"/>
    <property type="evidence" value="ECO:0007669"/>
    <property type="project" value="UniProtKB-KW"/>
</dbReference>
<dbReference type="GO" id="GO:0005902">
    <property type="term" value="C:microvillus"/>
    <property type="evidence" value="ECO:0007669"/>
    <property type="project" value="TreeGrafter"/>
</dbReference>
<dbReference type="PANTHER" id="PTHR13140:SF255">
    <property type="entry name" value="UNCONVENTIONAL MYOSIN-IC"/>
    <property type="match status" value="1"/>
</dbReference>
<keyword evidence="5" id="KW-0547">Nucleotide-binding</keyword>
<dbReference type="PROSITE" id="PS51456">
    <property type="entry name" value="MYOSIN_MOTOR"/>
    <property type="match status" value="1"/>
</dbReference>
<dbReference type="InterPro" id="IPR027417">
    <property type="entry name" value="P-loop_NTPase"/>
</dbReference>
<evidence type="ECO:0000256" key="7">
    <source>
        <dbReference type="ARBA" id="ARBA00023123"/>
    </source>
</evidence>
<dbReference type="InterPro" id="IPR001609">
    <property type="entry name" value="Myosin_head_motor_dom-like"/>
</dbReference>
<evidence type="ECO:0000313" key="14">
    <source>
        <dbReference type="Proteomes" id="UP000516260"/>
    </source>
</evidence>
<keyword evidence="14" id="KW-1185">Reference proteome</keyword>
<keyword evidence="8" id="KW-0505">Motor protein</keyword>
<evidence type="ECO:0000256" key="3">
    <source>
        <dbReference type="ARBA" id="ARBA00022490"/>
    </source>
</evidence>
<name>A0A4Z2CAR3_9TELE</name>
<evidence type="ECO:0000256" key="6">
    <source>
        <dbReference type="ARBA" id="ARBA00022840"/>
    </source>
</evidence>
<dbReference type="AlphaFoldDB" id="A0A4Z2CAR3"/>
<dbReference type="PANTHER" id="PTHR13140">
    <property type="entry name" value="MYOSIN"/>
    <property type="match status" value="1"/>
</dbReference>
<dbReference type="GO" id="GO:0006897">
    <property type="term" value="P:endocytosis"/>
    <property type="evidence" value="ECO:0007669"/>
    <property type="project" value="TreeGrafter"/>
</dbReference>
<gene>
    <name evidence="13" type="ORF">fugu_010638</name>
</gene>
<dbReference type="GO" id="GO:0007015">
    <property type="term" value="P:actin filament organization"/>
    <property type="evidence" value="ECO:0007669"/>
    <property type="project" value="TreeGrafter"/>
</dbReference>
<dbReference type="Pfam" id="PF00063">
    <property type="entry name" value="Myosin_head"/>
    <property type="match status" value="1"/>
</dbReference>
<organism evidence="13 14">
    <name type="scientific">Takifugu bimaculatus</name>
    <dbReference type="NCBI Taxonomy" id="433685"/>
    <lineage>
        <taxon>Eukaryota</taxon>
        <taxon>Metazoa</taxon>
        <taxon>Chordata</taxon>
        <taxon>Craniata</taxon>
        <taxon>Vertebrata</taxon>
        <taxon>Euteleostomi</taxon>
        <taxon>Actinopterygii</taxon>
        <taxon>Neopterygii</taxon>
        <taxon>Teleostei</taxon>
        <taxon>Neoteleostei</taxon>
        <taxon>Acanthomorphata</taxon>
        <taxon>Eupercaria</taxon>
        <taxon>Tetraodontiformes</taxon>
        <taxon>Tetradontoidea</taxon>
        <taxon>Tetraodontidae</taxon>
        <taxon>Takifugu</taxon>
    </lineage>
</organism>
<dbReference type="GO" id="GO:0051015">
    <property type="term" value="F:actin filament binding"/>
    <property type="evidence" value="ECO:0007669"/>
    <property type="project" value="TreeGrafter"/>
</dbReference>
<feature type="domain" description="Myosin motor" evidence="12">
    <location>
        <begin position="52"/>
        <end position="196"/>
    </location>
</feature>
<dbReference type="GO" id="GO:0005524">
    <property type="term" value="F:ATP binding"/>
    <property type="evidence" value="ECO:0007669"/>
    <property type="project" value="UniProtKB-KW"/>
</dbReference>
<evidence type="ECO:0000256" key="8">
    <source>
        <dbReference type="ARBA" id="ARBA00023175"/>
    </source>
</evidence>
<evidence type="ECO:0000256" key="9">
    <source>
        <dbReference type="ARBA" id="ARBA00023203"/>
    </source>
</evidence>
<dbReference type="InterPro" id="IPR036961">
    <property type="entry name" value="Kinesin_motor_dom_sf"/>
</dbReference>
<dbReference type="GO" id="GO:0000146">
    <property type="term" value="F:microfilament motor activity"/>
    <property type="evidence" value="ECO:0007669"/>
    <property type="project" value="TreeGrafter"/>
</dbReference>
<comment type="caution">
    <text evidence="10">Lacks conserved residue(s) required for the propagation of feature annotation.</text>
</comment>
<proteinExistence type="inferred from homology"/>
<dbReference type="FunFam" id="3.40.850.10:FF:000101">
    <property type="entry name" value="Slow myosin heavy chain 2"/>
    <property type="match status" value="1"/>
</dbReference>
<feature type="compositionally biased region" description="Basic and acidic residues" evidence="11">
    <location>
        <begin position="144"/>
        <end position="156"/>
    </location>
</feature>
<sequence>MMELRIQLIPTGEIILPPGKNGENYCHNCKVVASDGVRAMMESALTARDRVGVQDFVLLENYTSEAAFIENLRKRFKENLIYTYIGSVLVSVNPYRDLEIYTKDHMERYRGVNFYEVSPHIYAVGGQLVPVPEDGKKGPVHPHLRGERRREDRGLQEDPAVLRHHVSGQRAGPAGERPPAAVQPCAGGLRQRQDVA</sequence>
<feature type="compositionally biased region" description="Low complexity" evidence="11">
    <location>
        <begin position="170"/>
        <end position="180"/>
    </location>
</feature>
<feature type="region of interest" description="Disordered" evidence="11">
    <location>
        <begin position="132"/>
        <end position="196"/>
    </location>
</feature>
<keyword evidence="9 10" id="KW-0009">Actin-binding</keyword>
<keyword evidence="6" id="KW-0067">ATP-binding</keyword>
<dbReference type="GO" id="GO:0030048">
    <property type="term" value="P:actin filament-based movement"/>
    <property type="evidence" value="ECO:0007669"/>
    <property type="project" value="TreeGrafter"/>
</dbReference>
<keyword evidence="7 10" id="KW-0518">Myosin</keyword>
<dbReference type="Gene3D" id="3.40.850.10">
    <property type="entry name" value="Kinesin motor domain"/>
    <property type="match status" value="1"/>
</dbReference>
<dbReference type="GO" id="GO:0005737">
    <property type="term" value="C:cytoplasm"/>
    <property type="evidence" value="ECO:0007669"/>
    <property type="project" value="UniProtKB-SubCell"/>
</dbReference>
<comment type="similarity">
    <text evidence="2 10">Belongs to the TRAFAC class myosin-kinesin ATPase superfamily. Myosin family.</text>
</comment>
<accession>A0A4Z2CAR3</accession>
<evidence type="ECO:0000256" key="4">
    <source>
        <dbReference type="ARBA" id="ARBA00022737"/>
    </source>
</evidence>
<evidence type="ECO:0000259" key="12">
    <source>
        <dbReference type="PROSITE" id="PS51456"/>
    </source>
</evidence>